<organism evidence="2 3">
    <name type="scientific">Elysia crispata</name>
    <name type="common">lettuce slug</name>
    <dbReference type="NCBI Taxonomy" id="231223"/>
    <lineage>
        <taxon>Eukaryota</taxon>
        <taxon>Metazoa</taxon>
        <taxon>Spiralia</taxon>
        <taxon>Lophotrochozoa</taxon>
        <taxon>Mollusca</taxon>
        <taxon>Gastropoda</taxon>
        <taxon>Heterobranchia</taxon>
        <taxon>Euthyneura</taxon>
        <taxon>Panpulmonata</taxon>
        <taxon>Sacoglossa</taxon>
        <taxon>Placobranchoidea</taxon>
        <taxon>Plakobranchidae</taxon>
        <taxon>Elysia</taxon>
    </lineage>
</organism>
<feature type="region of interest" description="Disordered" evidence="1">
    <location>
        <begin position="14"/>
        <end position="53"/>
    </location>
</feature>
<evidence type="ECO:0000313" key="2">
    <source>
        <dbReference type="EMBL" id="KAK3749673.1"/>
    </source>
</evidence>
<accession>A0AAE0YLH2</accession>
<gene>
    <name evidence="2" type="ORF">RRG08_013881</name>
</gene>
<evidence type="ECO:0000313" key="3">
    <source>
        <dbReference type="Proteomes" id="UP001283361"/>
    </source>
</evidence>
<dbReference type="EMBL" id="JAWDGP010005930">
    <property type="protein sequence ID" value="KAK3749673.1"/>
    <property type="molecule type" value="Genomic_DNA"/>
</dbReference>
<reference evidence="2" key="1">
    <citation type="journal article" date="2023" name="G3 (Bethesda)">
        <title>A reference genome for the long-term kleptoplast-retaining sea slug Elysia crispata morphotype clarki.</title>
        <authorList>
            <person name="Eastman K.E."/>
            <person name="Pendleton A.L."/>
            <person name="Shaikh M.A."/>
            <person name="Suttiyut T."/>
            <person name="Ogas R."/>
            <person name="Tomko P."/>
            <person name="Gavelis G."/>
            <person name="Widhalm J.R."/>
            <person name="Wisecaver J.H."/>
        </authorList>
    </citation>
    <scope>NUCLEOTIDE SEQUENCE</scope>
    <source>
        <strain evidence="2">ECLA1</strain>
    </source>
</reference>
<sequence length="111" mass="12179">MIFNLINLKELTRAPRRKPKTSAERKLGSALDGSHLHRGSARVPGRQSPRASRAARIRLVGRETRARVIAETAWGGSAVRSAVQNSQERKRWSDCRVTRGTGQAASGQYGS</sequence>
<name>A0AAE0YLH2_9GAST</name>
<evidence type="ECO:0000256" key="1">
    <source>
        <dbReference type="SAM" id="MobiDB-lite"/>
    </source>
</evidence>
<comment type="caution">
    <text evidence="2">The sequence shown here is derived from an EMBL/GenBank/DDBJ whole genome shotgun (WGS) entry which is preliminary data.</text>
</comment>
<proteinExistence type="predicted"/>
<dbReference type="Proteomes" id="UP001283361">
    <property type="component" value="Unassembled WGS sequence"/>
</dbReference>
<keyword evidence="3" id="KW-1185">Reference proteome</keyword>
<dbReference type="AlphaFoldDB" id="A0AAE0YLH2"/>
<feature type="compositionally biased region" description="Polar residues" evidence="1">
    <location>
        <begin position="100"/>
        <end position="111"/>
    </location>
</feature>
<feature type="region of interest" description="Disordered" evidence="1">
    <location>
        <begin position="85"/>
        <end position="111"/>
    </location>
</feature>
<feature type="compositionally biased region" description="Basic and acidic residues" evidence="1">
    <location>
        <begin position="87"/>
        <end position="97"/>
    </location>
</feature>
<protein>
    <submittedName>
        <fullName evidence="2">Uncharacterized protein</fullName>
    </submittedName>
</protein>